<keyword evidence="6" id="KW-1185">Reference proteome</keyword>
<dbReference type="PANTHER" id="PTHR43434">
    <property type="entry name" value="PHOSPHOGLYCOLATE PHOSPHATASE"/>
    <property type="match status" value="1"/>
</dbReference>
<dbReference type="RefSeq" id="WP_171189640.1">
    <property type="nucleotide sequence ID" value="NZ_WTPX01000192.1"/>
</dbReference>
<dbReference type="Gene3D" id="1.10.150.240">
    <property type="entry name" value="Putative phosphatase, domain 2"/>
    <property type="match status" value="1"/>
</dbReference>
<dbReference type="InterPro" id="IPR023214">
    <property type="entry name" value="HAD_sf"/>
</dbReference>
<dbReference type="InterPro" id="IPR036412">
    <property type="entry name" value="HAD-like_sf"/>
</dbReference>
<evidence type="ECO:0000256" key="2">
    <source>
        <dbReference type="ARBA" id="ARBA00004818"/>
    </source>
</evidence>
<evidence type="ECO:0000256" key="4">
    <source>
        <dbReference type="ARBA" id="ARBA00013078"/>
    </source>
</evidence>
<evidence type="ECO:0000256" key="1">
    <source>
        <dbReference type="ARBA" id="ARBA00000830"/>
    </source>
</evidence>
<reference evidence="5 6" key="1">
    <citation type="journal article" date="2020" name="Syst. Appl. Microbiol.">
        <title>Alienimonas chondri sp. nov., a novel planctomycete isolated from the biofilm of the red alga Chondrus crispus.</title>
        <authorList>
            <person name="Vitorino I."/>
            <person name="Albuquerque L."/>
            <person name="Wiegand S."/>
            <person name="Kallscheuer N."/>
            <person name="da Costa M.S."/>
            <person name="Lobo-da-Cunha A."/>
            <person name="Jogler C."/>
            <person name="Lage O.M."/>
        </authorList>
    </citation>
    <scope>NUCLEOTIDE SEQUENCE [LARGE SCALE GENOMIC DNA]</scope>
    <source>
        <strain evidence="5 6">LzC2</strain>
    </source>
</reference>
<dbReference type="GO" id="GO:0004427">
    <property type="term" value="F:inorganic diphosphate phosphatase activity"/>
    <property type="evidence" value="ECO:0007669"/>
    <property type="project" value="UniProtKB-EC"/>
</dbReference>
<dbReference type="EC" id="3.1.3.18" evidence="4"/>
<name>A0ABX1VIS0_9PLAN</name>
<keyword evidence="5" id="KW-0378">Hydrolase</keyword>
<evidence type="ECO:0000313" key="5">
    <source>
        <dbReference type="EMBL" id="NNJ27735.1"/>
    </source>
</evidence>
<sequence length="237" mass="24482">MIALLFDIDGTLLAAGSGGPAMRAAAVEAFGFYQEDLDVSFSGRTDTAISLDYHAAHDAEHTPDSHATFRDAYLAALPTALATGGGRVLPGVRELLEALSGREDVTLGLLTGNFAPGAAAKLSHFGLEHFFDLSVGGYGDHSPDRNEVAKAAMEVLPAGMDEVWVIGDTPADVTCGKSVGAKTLAVATGSHPRGELSGCAPDLLLDDLSDTPAVLRALGLAEGSPGRGMNPPARRRF</sequence>
<dbReference type="InterPro" id="IPR050155">
    <property type="entry name" value="HAD-like_hydrolase_sf"/>
</dbReference>
<dbReference type="SFLD" id="SFLDG01129">
    <property type="entry name" value="C1.5:_HAD__Beta-PGM__Phosphata"/>
    <property type="match status" value="1"/>
</dbReference>
<dbReference type="EMBL" id="WTPX01000192">
    <property type="protein sequence ID" value="NNJ27735.1"/>
    <property type="molecule type" value="Genomic_DNA"/>
</dbReference>
<organism evidence="5 6">
    <name type="scientific">Alienimonas chondri</name>
    <dbReference type="NCBI Taxonomy" id="2681879"/>
    <lineage>
        <taxon>Bacteria</taxon>
        <taxon>Pseudomonadati</taxon>
        <taxon>Planctomycetota</taxon>
        <taxon>Planctomycetia</taxon>
        <taxon>Planctomycetales</taxon>
        <taxon>Planctomycetaceae</taxon>
        <taxon>Alienimonas</taxon>
    </lineage>
</organism>
<comment type="catalytic activity">
    <reaction evidence="1">
        <text>2-phosphoglycolate + H2O = glycolate + phosphate</text>
        <dbReference type="Rhea" id="RHEA:14369"/>
        <dbReference type="ChEBI" id="CHEBI:15377"/>
        <dbReference type="ChEBI" id="CHEBI:29805"/>
        <dbReference type="ChEBI" id="CHEBI:43474"/>
        <dbReference type="ChEBI" id="CHEBI:58033"/>
        <dbReference type="EC" id="3.1.3.18"/>
    </reaction>
</comment>
<dbReference type="Proteomes" id="UP000609651">
    <property type="component" value="Unassembled WGS sequence"/>
</dbReference>
<evidence type="ECO:0000313" key="6">
    <source>
        <dbReference type="Proteomes" id="UP000609651"/>
    </source>
</evidence>
<dbReference type="Pfam" id="PF13419">
    <property type="entry name" value="HAD_2"/>
    <property type="match status" value="1"/>
</dbReference>
<dbReference type="PANTHER" id="PTHR43434:SF1">
    <property type="entry name" value="PHOSPHOGLYCOLATE PHOSPHATASE"/>
    <property type="match status" value="1"/>
</dbReference>
<dbReference type="InterPro" id="IPR023198">
    <property type="entry name" value="PGP-like_dom2"/>
</dbReference>
<accession>A0ABX1VIS0</accession>
<proteinExistence type="inferred from homology"/>
<comment type="similarity">
    <text evidence="3">Belongs to the HAD-like hydrolase superfamily. CbbY/CbbZ/Gph/YieH family.</text>
</comment>
<dbReference type="SFLD" id="SFLDS00003">
    <property type="entry name" value="Haloacid_Dehalogenase"/>
    <property type="match status" value="1"/>
</dbReference>
<evidence type="ECO:0000256" key="3">
    <source>
        <dbReference type="ARBA" id="ARBA00006171"/>
    </source>
</evidence>
<dbReference type="InterPro" id="IPR041492">
    <property type="entry name" value="HAD_2"/>
</dbReference>
<protein>
    <recommendedName>
        <fullName evidence="4">phosphoglycolate phosphatase</fullName>
        <ecNumber evidence="4">3.1.3.18</ecNumber>
    </recommendedName>
</protein>
<comment type="pathway">
    <text evidence="2">Organic acid metabolism; glycolate biosynthesis; glycolate from 2-phosphoglycolate: step 1/1.</text>
</comment>
<dbReference type="Gene3D" id="3.40.50.1000">
    <property type="entry name" value="HAD superfamily/HAD-like"/>
    <property type="match status" value="1"/>
</dbReference>
<comment type="caution">
    <text evidence="5">The sequence shown here is derived from an EMBL/GenBank/DDBJ whole genome shotgun (WGS) entry which is preliminary data.</text>
</comment>
<gene>
    <name evidence="5" type="primary">ppaX</name>
    <name evidence="5" type="ORF">LzC2_38430</name>
</gene>
<dbReference type="SUPFAM" id="SSF56784">
    <property type="entry name" value="HAD-like"/>
    <property type="match status" value="1"/>
</dbReference>